<comment type="caution">
    <text evidence="1">The sequence shown here is derived from an EMBL/GenBank/DDBJ whole genome shotgun (WGS) entry which is preliminary data.</text>
</comment>
<keyword evidence="2" id="KW-1185">Reference proteome</keyword>
<gene>
    <name evidence="1" type="ORF">OUO13_01750</name>
</gene>
<evidence type="ECO:0000313" key="2">
    <source>
        <dbReference type="Proteomes" id="UP001150830"/>
    </source>
</evidence>
<proteinExistence type="predicted"/>
<dbReference type="PROSITE" id="PS51257">
    <property type="entry name" value="PROKAR_LIPOPROTEIN"/>
    <property type="match status" value="1"/>
</dbReference>
<evidence type="ECO:0000313" key="1">
    <source>
        <dbReference type="EMBL" id="MCY0963907.1"/>
    </source>
</evidence>
<dbReference type="AlphaFoldDB" id="A0A9X3IQ87"/>
<reference evidence="1" key="1">
    <citation type="submission" date="2022-11" db="EMBL/GenBank/DDBJ databases">
        <title>Parathalassolutuus dongxingensis gen. nov., sp. nov., a novel member of family Oceanospirillaceae isolated from a coastal shrimp pond in Guangxi, China.</title>
        <authorList>
            <person name="Chen H."/>
        </authorList>
    </citation>
    <scope>NUCLEOTIDE SEQUENCE</scope>
    <source>
        <strain evidence="1">G-43</strain>
    </source>
</reference>
<sequence>MQKLVCGAVVSAALVSGITGCSSGSSSSSTVTVRVNLNQEEFLDAYIWSVPITEGGQVTKDTDGRLSYTEYQTEDDSEAKFDIPSQEIQEFLLVGKIADADTEMDGTTRSCQWVEGCTVDGADVAFGDRYIQSGTLWRAVAYDLSKNERVRITPFTELAAALAYERLYVESSSSWESVTYYSANSVLQSVSQLSRLIGVDDVQSSQPADLTEINSWGGSQATSLNSIRYGAMIAAWNHLKETYESSGTGSYDTFEEAVEADLLTNNGQLMQTGGTQVLTLAQLLQSARDNLAGLTVTNTKAATYVATVISALDGEIAELQDGELTEVIPETLANLMGSDDYDDYLLGLKRTRAFVDVMRDYGNTFFEDDYREQIDSYVDMVKEVGNQYEDDLNNFNEAFIQAARLYNDCYLAGSCPTADSSWTWLTSIDSYDSSTATLTLNGGDITISQMVADTNTTDDDDEPTSSHAIDILIDGTFNVGDLTFKVAQVYKNDRKRDGIETSTGVRVYFTNEVSALESESSNERIGYELRYSDFQIYNPATDGTDDELEFTGSFRLFYRGVRDPQDSSSDLRFNIDTVVLNSRVSDRINDDGDKDKDYSTIYIAATSENASDYYPDREFASFNGFFSGNSSSGFEKGSVVSDLVTYETGEETTSGYDVQYLDVIVPMGESKRYRLYPTAEKQDTADVDHDDDTDEMVNTYDVEVCDLTGSTSTGWSVDTCDPKTRYYGEANFTDMVNDIWASGVISRIEIPGRGIYFVEWPANSTDSHSCLVLDELISGTTLSGTLYSPYVLGLNALRFTTMVRLYNEPRTLLDVYLTMPTEDDYNITAALSHDYSSTTSSTVYLGTGKNLDRMVFNYNTDQNFETTGSLSVYKDGVSLSLEDGTTESVDSTLTAYLNQSTGATPLPYSYYVTDEGDYQRCVTSNTAEWTKTFSLDDSVFYLNYRDVVYGRIQKENGTWIIRYIDGNWETLY</sequence>
<dbReference type="EMBL" id="JAPNOA010000007">
    <property type="protein sequence ID" value="MCY0963907.1"/>
    <property type="molecule type" value="Genomic_DNA"/>
</dbReference>
<protein>
    <submittedName>
        <fullName evidence="1">Uncharacterized protein</fullName>
    </submittedName>
</protein>
<dbReference type="Proteomes" id="UP001150830">
    <property type="component" value="Unassembled WGS sequence"/>
</dbReference>
<dbReference type="RefSeq" id="WP_283172126.1">
    <property type="nucleotide sequence ID" value="NZ_JAPNOA010000007.1"/>
</dbReference>
<accession>A0A9X3IQ87</accession>
<name>A0A9X3IQ87_9GAMM</name>
<organism evidence="1 2">
    <name type="scientific">Parathalassolituus penaei</name>
    <dbReference type="NCBI Taxonomy" id="2997323"/>
    <lineage>
        <taxon>Bacteria</taxon>
        <taxon>Pseudomonadati</taxon>
        <taxon>Pseudomonadota</taxon>
        <taxon>Gammaproteobacteria</taxon>
        <taxon>Oceanospirillales</taxon>
        <taxon>Oceanospirillaceae</taxon>
        <taxon>Parathalassolituus</taxon>
    </lineage>
</organism>